<dbReference type="AlphaFoldDB" id="A0A3S5BL34"/>
<sequence>MSHNCWCENSPLTFCPIESPVHQVYLEEDAYSLPDFLFPGVIPILEQSFRCIPINRVASNGEVFSYR</sequence>
<dbReference type="Proteomes" id="UP000784294">
    <property type="component" value="Unassembled WGS sequence"/>
</dbReference>
<dbReference type="EMBL" id="CAAALY010001935">
    <property type="protein sequence ID" value="VEL07527.1"/>
    <property type="molecule type" value="Genomic_DNA"/>
</dbReference>
<proteinExistence type="predicted"/>
<comment type="caution">
    <text evidence="1">The sequence shown here is derived from an EMBL/GenBank/DDBJ whole genome shotgun (WGS) entry which is preliminary data.</text>
</comment>
<name>A0A3S5BL34_9PLAT</name>
<protein>
    <submittedName>
        <fullName evidence="1">Uncharacterized protein</fullName>
    </submittedName>
</protein>
<accession>A0A3S5BL34</accession>
<evidence type="ECO:0000313" key="1">
    <source>
        <dbReference type="EMBL" id="VEL07527.1"/>
    </source>
</evidence>
<evidence type="ECO:0000313" key="2">
    <source>
        <dbReference type="Proteomes" id="UP000784294"/>
    </source>
</evidence>
<gene>
    <name evidence="1" type="ORF">PXEA_LOCUS967</name>
</gene>
<reference evidence="1" key="1">
    <citation type="submission" date="2018-11" db="EMBL/GenBank/DDBJ databases">
        <authorList>
            <consortium name="Pathogen Informatics"/>
        </authorList>
    </citation>
    <scope>NUCLEOTIDE SEQUENCE</scope>
</reference>
<organism evidence="1 2">
    <name type="scientific">Protopolystoma xenopodis</name>
    <dbReference type="NCBI Taxonomy" id="117903"/>
    <lineage>
        <taxon>Eukaryota</taxon>
        <taxon>Metazoa</taxon>
        <taxon>Spiralia</taxon>
        <taxon>Lophotrochozoa</taxon>
        <taxon>Platyhelminthes</taxon>
        <taxon>Monogenea</taxon>
        <taxon>Polyopisthocotylea</taxon>
        <taxon>Polystomatidea</taxon>
        <taxon>Polystomatidae</taxon>
        <taxon>Protopolystoma</taxon>
    </lineage>
</organism>
<keyword evidence="2" id="KW-1185">Reference proteome</keyword>